<protein>
    <submittedName>
        <fullName evidence="1">Tll1670 protein</fullName>
    </submittedName>
</protein>
<dbReference type="EnsemblBacteria" id="BAC09222">
    <property type="protein sequence ID" value="BAC09222"/>
    <property type="gene ID" value="BAC09222"/>
</dbReference>
<organism evidence="1 2">
    <name type="scientific">Thermosynechococcus vestitus (strain NIES-2133 / IAM M-273 / BP-1)</name>
    <dbReference type="NCBI Taxonomy" id="197221"/>
    <lineage>
        <taxon>Bacteria</taxon>
        <taxon>Bacillati</taxon>
        <taxon>Cyanobacteriota</taxon>
        <taxon>Cyanophyceae</taxon>
        <taxon>Acaryochloridales</taxon>
        <taxon>Thermosynechococcaceae</taxon>
        <taxon>Thermosynechococcus</taxon>
    </lineage>
</organism>
<accession>Q8DIC0</accession>
<dbReference type="Pfam" id="PF14105">
    <property type="entry name" value="DUF4278"/>
    <property type="match status" value="1"/>
</dbReference>
<dbReference type="InterPro" id="IPR025458">
    <property type="entry name" value="DUF4278"/>
</dbReference>
<name>Q8DIC0_THEVB</name>
<evidence type="ECO:0000313" key="1">
    <source>
        <dbReference type="EMBL" id="BAC09222.1"/>
    </source>
</evidence>
<dbReference type="AlphaFoldDB" id="Q8DIC0"/>
<proteinExistence type="predicted"/>
<keyword evidence="2" id="KW-1185">Reference proteome</keyword>
<dbReference type="KEGG" id="tel:tll1670"/>
<dbReference type="Proteomes" id="UP000000440">
    <property type="component" value="Chromosome"/>
</dbReference>
<evidence type="ECO:0000313" key="2">
    <source>
        <dbReference type="Proteomes" id="UP000000440"/>
    </source>
</evidence>
<dbReference type="eggNOG" id="ENOG5032YXH">
    <property type="taxonomic scope" value="Bacteria"/>
</dbReference>
<dbReference type="STRING" id="197221.gene:10748272"/>
<sequence length="152" mass="17003">MTMKTTLTYRGVQYDYVPPAVLTEATDVVAKYRGWNYHCTHAVNPPAQPVRDLIYRGVAYRTGQAEAVNTTATAAANTASEVNMPALDLNQLSRVILTYHHQVIKNREQSLLTRMIAQMGLPAAAGHYWNQIQGKIKPHIWTSYDRSPATMS</sequence>
<gene>
    <name evidence="1" type="ordered locus">tll1670</name>
</gene>
<dbReference type="EMBL" id="BA000039">
    <property type="protein sequence ID" value="BAC09222.1"/>
    <property type="molecule type" value="Genomic_DNA"/>
</dbReference>
<reference evidence="1 2" key="1">
    <citation type="journal article" date="2002" name="DNA Res.">
        <title>Complete genome structure of the thermophilic cyanobacterium Thermosynechococcus elongatus BP-1.</title>
        <authorList>
            <person name="Nakamura Y."/>
            <person name="Kaneko T."/>
            <person name="Sato S."/>
            <person name="Ikeuchi M."/>
            <person name="Katoh H."/>
            <person name="Sasamoto S."/>
            <person name="Watanabe A."/>
            <person name="Iriguchi M."/>
            <person name="Kawashima K."/>
            <person name="Kimura T."/>
            <person name="Kishida Y."/>
            <person name="Kiyokawa C."/>
            <person name="Kohara M."/>
            <person name="Matsumoto M."/>
            <person name="Matsuno A."/>
            <person name="Nakazaki N."/>
            <person name="Shimpo S."/>
            <person name="Sugimoto M."/>
            <person name="Takeuchi C."/>
            <person name="Yamada M."/>
            <person name="Tabata S."/>
        </authorList>
    </citation>
    <scope>NUCLEOTIDE SEQUENCE [LARGE SCALE GENOMIC DNA]</scope>
    <source>
        <strain evidence="2">IAM M-273 / NIES-2133 / BP-1</strain>
    </source>
</reference>